<organism evidence="2 3">
    <name type="scientific">Candidatus Uhrbacteria bacterium GW2011_GWA2_53_10</name>
    <dbReference type="NCBI Taxonomy" id="1618980"/>
    <lineage>
        <taxon>Bacteria</taxon>
        <taxon>Candidatus Uhriibacteriota</taxon>
    </lineage>
</organism>
<protein>
    <recommendedName>
        <fullName evidence="4">DUF2335 domain-containing protein</fullName>
    </recommendedName>
</protein>
<keyword evidence="1" id="KW-1133">Transmembrane helix</keyword>
<dbReference type="Proteomes" id="UP000034711">
    <property type="component" value="Unassembled WGS sequence"/>
</dbReference>
<sequence length="103" mass="11065">MRSSLGAAERILKMAEAQSTHRMTLEKSVVDSDNRRSERGQLCAFTIAVLAFGIAGWLGSQGKELAAGIIGGGDLIALVSVFIYGRRQKGKERAEARQQSPST</sequence>
<accession>A0A0G2AJJ8</accession>
<evidence type="ECO:0000313" key="3">
    <source>
        <dbReference type="Proteomes" id="UP000034711"/>
    </source>
</evidence>
<comment type="caution">
    <text evidence="2">The sequence shown here is derived from an EMBL/GenBank/DDBJ whole genome shotgun (WGS) entry which is preliminary data.</text>
</comment>
<gene>
    <name evidence="2" type="ORF">UY77_C0014G0004</name>
</gene>
<evidence type="ECO:0008006" key="4">
    <source>
        <dbReference type="Google" id="ProtNLM"/>
    </source>
</evidence>
<evidence type="ECO:0000313" key="2">
    <source>
        <dbReference type="EMBL" id="KKW32764.1"/>
    </source>
</evidence>
<name>A0A0G2AJJ8_9BACT</name>
<proteinExistence type="predicted"/>
<dbReference type="Pfam" id="PF10097">
    <property type="entry name" value="DUF2335"/>
    <property type="match status" value="1"/>
</dbReference>
<feature type="transmembrane region" description="Helical" evidence="1">
    <location>
        <begin position="42"/>
        <end position="59"/>
    </location>
</feature>
<keyword evidence="1" id="KW-0812">Transmembrane</keyword>
<dbReference type="AlphaFoldDB" id="A0A0G2AJJ8"/>
<feature type="transmembrane region" description="Helical" evidence="1">
    <location>
        <begin position="65"/>
        <end position="84"/>
    </location>
</feature>
<dbReference type="InterPro" id="IPR019284">
    <property type="entry name" value="RP532"/>
</dbReference>
<dbReference type="EMBL" id="LCRI01000014">
    <property type="protein sequence ID" value="KKW32764.1"/>
    <property type="molecule type" value="Genomic_DNA"/>
</dbReference>
<evidence type="ECO:0000256" key="1">
    <source>
        <dbReference type="SAM" id="Phobius"/>
    </source>
</evidence>
<reference evidence="2 3" key="1">
    <citation type="journal article" date="2015" name="Nature">
        <title>rRNA introns, odd ribosomes, and small enigmatic genomes across a large radiation of phyla.</title>
        <authorList>
            <person name="Brown C.T."/>
            <person name="Hug L.A."/>
            <person name="Thomas B.C."/>
            <person name="Sharon I."/>
            <person name="Castelle C.J."/>
            <person name="Singh A."/>
            <person name="Wilkins M.J."/>
            <person name="Williams K.H."/>
            <person name="Banfield J.F."/>
        </authorList>
    </citation>
    <scope>NUCLEOTIDE SEQUENCE [LARGE SCALE GENOMIC DNA]</scope>
</reference>
<keyword evidence="1" id="KW-0472">Membrane</keyword>